<dbReference type="AlphaFoldDB" id="A0A1W2CSV3"/>
<proteinExistence type="predicted"/>
<feature type="chain" id="PRO_5012596770" evidence="1">
    <location>
        <begin position="22"/>
        <end position="361"/>
    </location>
</feature>
<name>A0A1W2CSV3_9HYPH</name>
<evidence type="ECO:0000313" key="3">
    <source>
        <dbReference type="Proteomes" id="UP000192656"/>
    </source>
</evidence>
<keyword evidence="1" id="KW-0732">Signal</keyword>
<keyword evidence="3" id="KW-1185">Reference proteome</keyword>
<evidence type="ECO:0000256" key="1">
    <source>
        <dbReference type="SAM" id="SignalP"/>
    </source>
</evidence>
<gene>
    <name evidence="2" type="ORF">SAMN06297251_11127</name>
</gene>
<dbReference type="EMBL" id="FWXR01000011">
    <property type="protein sequence ID" value="SMC87748.1"/>
    <property type="molecule type" value="Genomic_DNA"/>
</dbReference>
<reference evidence="2 3" key="1">
    <citation type="submission" date="2017-04" db="EMBL/GenBank/DDBJ databases">
        <authorList>
            <person name="Afonso C.L."/>
            <person name="Miller P.J."/>
            <person name="Scott M.A."/>
            <person name="Spackman E."/>
            <person name="Goraichik I."/>
            <person name="Dimitrov K.M."/>
            <person name="Suarez D.L."/>
            <person name="Swayne D.E."/>
        </authorList>
    </citation>
    <scope>NUCLEOTIDE SEQUENCE [LARGE SCALE GENOMIC DNA]</scope>
    <source>
        <strain evidence="2 3">CGMCC 1.10972</strain>
    </source>
</reference>
<dbReference type="RefSeq" id="WP_084410461.1">
    <property type="nucleotide sequence ID" value="NZ_FWXR01000011.1"/>
</dbReference>
<protein>
    <submittedName>
        <fullName evidence="2">Uncharacterized protein</fullName>
    </submittedName>
</protein>
<evidence type="ECO:0000313" key="2">
    <source>
        <dbReference type="EMBL" id="SMC87748.1"/>
    </source>
</evidence>
<dbReference type="OrthoDB" id="7906449at2"/>
<organism evidence="2 3">
    <name type="scientific">Fulvimarina manganoxydans</name>
    <dbReference type="NCBI Taxonomy" id="937218"/>
    <lineage>
        <taxon>Bacteria</taxon>
        <taxon>Pseudomonadati</taxon>
        <taxon>Pseudomonadota</taxon>
        <taxon>Alphaproteobacteria</taxon>
        <taxon>Hyphomicrobiales</taxon>
        <taxon>Aurantimonadaceae</taxon>
        <taxon>Fulvimarina</taxon>
    </lineage>
</organism>
<accession>A0A1W2CSV3</accession>
<feature type="signal peptide" evidence="1">
    <location>
        <begin position="1"/>
        <end position="21"/>
    </location>
</feature>
<dbReference type="STRING" id="937218.SAMN06297251_11127"/>
<sequence length="361" mass="38304">MPRFPLVFLCFAFALVPPALAGSRSASECAARFHEKLADVRSGPFAKIAEARALARRGDERLPGRLVLTPASGRRSGEEAKSLRIATGLARARGRASWAGDSDSRWIADRIVTDLSDFLGQAPAPYLCAGTENYVSTMRSYLDRIGSGSSETLTALTDAQTTRTRRSLAEAYAAMRPVPLPHFAPSVRPADVQSVPIALDLRPSLTVGERRDGLDPMTTQGLAKAPYGPAIDPDLPPKSRDVVALASEGERLTAIAALLGRAEARGFLASPASANRTETERALAELRPVLGALRVAETRLEASGRMGDPLVAPALRAALSDIEVLDYLAHAAEEGPDPLLAAIEATLQAIMTAHESAERGV</sequence>
<dbReference type="Proteomes" id="UP000192656">
    <property type="component" value="Unassembled WGS sequence"/>
</dbReference>